<comment type="caution">
    <text evidence="3">The sequence shown here is derived from an EMBL/GenBank/DDBJ whole genome shotgun (WGS) entry which is preliminary data.</text>
</comment>
<dbReference type="Pfam" id="PF03795">
    <property type="entry name" value="YCII"/>
    <property type="match status" value="1"/>
</dbReference>
<protein>
    <submittedName>
        <fullName evidence="3">YciI family protein</fullName>
    </submittedName>
</protein>
<evidence type="ECO:0000313" key="4">
    <source>
        <dbReference type="Proteomes" id="UP001595625"/>
    </source>
</evidence>
<proteinExistence type="inferred from homology"/>
<dbReference type="Gene3D" id="3.30.70.1060">
    <property type="entry name" value="Dimeric alpha+beta barrel"/>
    <property type="match status" value="1"/>
</dbReference>
<name>A0ABV7KNZ3_PLAOK</name>
<sequence length="124" mass="14127">MKYLCLGYYNKEKMDALPTEEVEGIMLECQTHIKNLYSSSNVLMDVGISQEMKRLKRLNGEIQTESGMPNQLEKVIGSAFILEAENMDKAIQIASLHPTVQVKRGEQLGWEIEIFAIDSFDLKE</sequence>
<comment type="similarity">
    <text evidence="1">Belongs to the YciI family.</text>
</comment>
<evidence type="ECO:0000313" key="3">
    <source>
        <dbReference type="EMBL" id="MFC3211247.1"/>
    </source>
</evidence>
<dbReference type="RefSeq" id="WP_117312455.1">
    <property type="nucleotide sequence ID" value="NZ_JBHRUJ010000016.1"/>
</dbReference>
<evidence type="ECO:0000259" key="2">
    <source>
        <dbReference type="Pfam" id="PF03795"/>
    </source>
</evidence>
<evidence type="ECO:0000256" key="1">
    <source>
        <dbReference type="ARBA" id="ARBA00007689"/>
    </source>
</evidence>
<feature type="domain" description="YCII-related" evidence="2">
    <location>
        <begin position="1"/>
        <end position="101"/>
    </location>
</feature>
<organism evidence="3 4">
    <name type="scientific">Planomicrobium okeanokoites</name>
    <name type="common">Planococcus okeanokoites</name>
    <name type="synonym">Flavobacterium okeanokoites</name>
    <dbReference type="NCBI Taxonomy" id="244"/>
    <lineage>
        <taxon>Bacteria</taxon>
        <taxon>Bacillati</taxon>
        <taxon>Bacillota</taxon>
        <taxon>Bacilli</taxon>
        <taxon>Bacillales</taxon>
        <taxon>Caryophanaceae</taxon>
        <taxon>Planomicrobium</taxon>
    </lineage>
</organism>
<accession>A0ABV7KNZ3</accession>
<dbReference type="InterPro" id="IPR005545">
    <property type="entry name" value="YCII"/>
</dbReference>
<dbReference type="SUPFAM" id="SSF54909">
    <property type="entry name" value="Dimeric alpha+beta barrel"/>
    <property type="match status" value="1"/>
</dbReference>
<dbReference type="InterPro" id="IPR011008">
    <property type="entry name" value="Dimeric_a/b-barrel"/>
</dbReference>
<gene>
    <name evidence="3" type="ORF">ACFOEJ_09205</name>
</gene>
<dbReference type="EMBL" id="JBHRUJ010000016">
    <property type="protein sequence ID" value="MFC3211247.1"/>
    <property type="molecule type" value="Genomic_DNA"/>
</dbReference>
<keyword evidence="4" id="KW-1185">Reference proteome</keyword>
<reference evidence="4" key="1">
    <citation type="journal article" date="2019" name="Int. J. Syst. Evol. Microbiol.">
        <title>The Global Catalogue of Microorganisms (GCM) 10K type strain sequencing project: providing services to taxonomists for standard genome sequencing and annotation.</title>
        <authorList>
            <consortium name="The Broad Institute Genomics Platform"/>
            <consortium name="The Broad Institute Genome Sequencing Center for Infectious Disease"/>
            <person name="Wu L."/>
            <person name="Ma J."/>
        </authorList>
    </citation>
    <scope>NUCLEOTIDE SEQUENCE [LARGE SCALE GENOMIC DNA]</scope>
    <source>
        <strain evidence="4">CCM 320</strain>
    </source>
</reference>
<dbReference type="Proteomes" id="UP001595625">
    <property type="component" value="Unassembled WGS sequence"/>
</dbReference>